<organism evidence="2">
    <name type="scientific">gut metagenome</name>
    <dbReference type="NCBI Taxonomy" id="749906"/>
    <lineage>
        <taxon>unclassified sequences</taxon>
        <taxon>metagenomes</taxon>
        <taxon>organismal metagenomes</taxon>
    </lineage>
</organism>
<proteinExistence type="predicted"/>
<dbReference type="EMBL" id="AMCI01007143">
    <property type="protein sequence ID" value="EJW93143.1"/>
    <property type="molecule type" value="Genomic_DNA"/>
</dbReference>
<keyword evidence="1" id="KW-1133">Transmembrane helix</keyword>
<dbReference type="AlphaFoldDB" id="J9FFE1"/>
<feature type="transmembrane region" description="Helical" evidence="1">
    <location>
        <begin position="6"/>
        <end position="26"/>
    </location>
</feature>
<protein>
    <submittedName>
        <fullName evidence="2">Uncharacterized protein</fullName>
    </submittedName>
</protein>
<accession>J9FFE1</accession>
<keyword evidence="1" id="KW-0472">Membrane</keyword>
<keyword evidence="1" id="KW-0812">Transmembrane</keyword>
<evidence type="ECO:0000313" key="2">
    <source>
        <dbReference type="EMBL" id="EJW93143.1"/>
    </source>
</evidence>
<name>J9FFE1_9ZZZZ</name>
<reference evidence="2" key="1">
    <citation type="journal article" date="2012" name="PLoS ONE">
        <title>Gene sets for utilization of primary and secondary nutrition supplies in the distal gut of endangered iberian lynx.</title>
        <authorList>
            <person name="Alcaide M."/>
            <person name="Messina E."/>
            <person name="Richter M."/>
            <person name="Bargiela R."/>
            <person name="Peplies J."/>
            <person name="Huws S.A."/>
            <person name="Newbold C.J."/>
            <person name="Golyshin P.N."/>
            <person name="Simon M.A."/>
            <person name="Lopez G."/>
            <person name="Yakimov M.M."/>
            <person name="Ferrer M."/>
        </authorList>
    </citation>
    <scope>NUCLEOTIDE SEQUENCE</scope>
</reference>
<evidence type="ECO:0000256" key="1">
    <source>
        <dbReference type="SAM" id="Phobius"/>
    </source>
</evidence>
<gene>
    <name evidence="2" type="ORF">EVA_18751</name>
</gene>
<sequence length="47" mass="5461">MLKHMTWFSMALKLAAVPFVFIVVTYKRLYSLQSVCPMKRLLLNLAS</sequence>
<comment type="caution">
    <text evidence="2">The sequence shown here is derived from an EMBL/GenBank/DDBJ whole genome shotgun (WGS) entry which is preliminary data.</text>
</comment>